<keyword evidence="3" id="KW-0547">Nucleotide-binding</keyword>
<dbReference type="CDD" id="cd03220">
    <property type="entry name" value="ABC_KpsT_Wzt"/>
    <property type="match status" value="1"/>
</dbReference>
<dbReference type="PROSITE" id="PS50893">
    <property type="entry name" value="ABC_TRANSPORTER_2"/>
    <property type="match status" value="1"/>
</dbReference>
<dbReference type="InterPro" id="IPR017871">
    <property type="entry name" value="ABC_transporter-like_CS"/>
</dbReference>
<dbReference type="AlphaFoldDB" id="A0A6G9QM45"/>
<evidence type="ECO:0000259" key="5">
    <source>
        <dbReference type="PROSITE" id="PS50893"/>
    </source>
</evidence>
<dbReference type="SMART" id="SM00382">
    <property type="entry name" value="AAA"/>
    <property type="match status" value="1"/>
</dbReference>
<dbReference type="GO" id="GO:0005524">
    <property type="term" value="F:ATP binding"/>
    <property type="evidence" value="ECO:0007669"/>
    <property type="project" value="UniProtKB-KW"/>
</dbReference>
<keyword evidence="2" id="KW-0813">Transport</keyword>
<reference evidence="6 7" key="1">
    <citation type="submission" date="2020-03" db="EMBL/GenBank/DDBJ databases">
        <title>Complete genome sequence of Shewanella sp.</title>
        <authorList>
            <person name="Kim Y.-S."/>
            <person name="Kim S.-J."/>
            <person name="Jung H.-K."/>
            <person name="Kim K.-H."/>
        </authorList>
    </citation>
    <scope>NUCLEOTIDE SEQUENCE [LARGE SCALE GENOMIC DNA]</scope>
    <source>
        <strain evidence="6 7">PN3F2</strain>
    </source>
</reference>
<dbReference type="InterPro" id="IPR050683">
    <property type="entry name" value="Bact_Polysacc_Export_ATP-bd"/>
</dbReference>
<dbReference type="PANTHER" id="PTHR46743">
    <property type="entry name" value="TEICHOIC ACIDS EXPORT ATP-BINDING PROTEIN TAGH"/>
    <property type="match status" value="1"/>
</dbReference>
<evidence type="ECO:0000256" key="1">
    <source>
        <dbReference type="ARBA" id="ARBA00005417"/>
    </source>
</evidence>
<evidence type="ECO:0000256" key="2">
    <source>
        <dbReference type="ARBA" id="ARBA00022448"/>
    </source>
</evidence>
<evidence type="ECO:0000313" key="7">
    <source>
        <dbReference type="Proteomes" id="UP000502608"/>
    </source>
</evidence>
<dbReference type="Pfam" id="PF00005">
    <property type="entry name" value="ABC_tran"/>
    <property type="match status" value="1"/>
</dbReference>
<dbReference type="Proteomes" id="UP000502608">
    <property type="component" value="Chromosome"/>
</dbReference>
<dbReference type="GO" id="GO:0140359">
    <property type="term" value="F:ABC-type transporter activity"/>
    <property type="evidence" value="ECO:0007669"/>
    <property type="project" value="InterPro"/>
</dbReference>
<dbReference type="SUPFAM" id="SSF52540">
    <property type="entry name" value="P-loop containing nucleoside triphosphate hydrolases"/>
    <property type="match status" value="1"/>
</dbReference>
<proteinExistence type="inferred from homology"/>
<evidence type="ECO:0000313" key="6">
    <source>
        <dbReference type="EMBL" id="QIR15135.1"/>
    </source>
</evidence>
<comment type="similarity">
    <text evidence="1">Belongs to the ABC transporter superfamily.</text>
</comment>
<dbReference type="PANTHER" id="PTHR46743:SF2">
    <property type="entry name" value="TEICHOIC ACIDS EXPORT ATP-BINDING PROTEIN TAGH"/>
    <property type="match status" value="1"/>
</dbReference>
<dbReference type="PROSITE" id="PS00211">
    <property type="entry name" value="ABC_TRANSPORTER_1"/>
    <property type="match status" value="1"/>
</dbReference>
<dbReference type="EMBL" id="CP050313">
    <property type="protein sequence ID" value="QIR15135.1"/>
    <property type="molecule type" value="Genomic_DNA"/>
</dbReference>
<dbReference type="GO" id="GO:0016020">
    <property type="term" value="C:membrane"/>
    <property type="evidence" value="ECO:0007669"/>
    <property type="project" value="InterPro"/>
</dbReference>
<dbReference type="Gene3D" id="3.40.50.300">
    <property type="entry name" value="P-loop containing nucleotide triphosphate hydrolases"/>
    <property type="match status" value="1"/>
</dbReference>
<accession>A0A6G9QM45</accession>
<name>A0A6G9QM45_9GAMM</name>
<dbReference type="KEGG" id="saes:HBH39_12100"/>
<dbReference type="InterPro" id="IPR027417">
    <property type="entry name" value="P-loop_NTPase"/>
</dbReference>
<gene>
    <name evidence="6" type="ORF">HBH39_12100</name>
</gene>
<dbReference type="RefSeq" id="WP_167678615.1">
    <property type="nucleotide sequence ID" value="NZ_CP050313.1"/>
</dbReference>
<dbReference type="InterPro" id="IPR003439">
    <property type="entry name" value="ABC_transporter-like_ATP-bd"/>
</dbReference>
<dbReference type="GO" id="GO:0016887">
    <property type="term" value="F:ATP hydrolysis activity"/>
    <property type="evidence" value="ECO:0007669"/>
    <property type="project" value="InterPro"/>
</dbReference>
<sequence length="231" mass="25544">MSETILSVNNLTLEYRTRSGLFKMFTHKALDNISFKIAKGEVFGVLGKNGSGKSSLLQLLAGTLQPDSGTVDCSKDITRALLALGLGFNVNLTGRDNALISCMLDGYTKKQALILVEQINEFAELGHFFDQPVKTYSSGMKSRLGFATAMITEVDILLIDEVLSVGDNTFKKKAESALQNKINGEQTVIFVSHSIEQIKKICDRCIWLEEGKIIAEGNTKEVMEHYISKRR</sequence>
<organism evidence="6 7">
    <name type="scientific">Shewanella aestuarii</name>
    <dbReference type="NCBI Taxonomy" id="1028752"/>
    <lineage>
        <taxon>Bacteria</taxon>
        <taxon>Pseudomonadati</taxon>
        <taxon>Pseudomonadota</taxon>
        <taxon>Gammaproteobacteria</taxon>
        <taxon>Alteromonadales</taxon>
        <taxon>Shewanellaceae</taxon>
        <taxon>Shewanella</taxon>
    </lineage>
</organism>
<feature type="domain" description="ABC transporter" evidence="5">
    <location>
        <begin position="15"/>
        <end position="231"/>
    </location>
</feature>
<keyword evidence="4 6" id="KW-0067">ATP-binding</keyword>
<keyword evidence="7" id="KW-1185">Reference proteome</keyword>
<dbReference type="InterPro" id="IPR003593">
    <property type="entry name" value="AAA+_ATPase"/>
</dbReference>
<evidence type="ECO:0000256" key="4">
    <source>
        <dbReference type="ARBA" id="ARBA00022840"/>
    </source>
</evidence>
<protein>
    <submittedName>
        <fullName evidence="6">ABC transporter ATP-binding protein</fullName>
    </submittedName>
</protein>
<evidence type="ECO:0000256" key="3">
    <source>
        <dbReference type="ARBA" id="ARBA00022741"/>
    </source>
</evidence>
<dbReference type="InterPro" id="IPR015860">
    <property type="entry name" value="ABC_transpr_TagH-like"/>
</dbReference>